<dbReference type="EMBL" id="JACHGB010000001">
    <property type="protein sequence ID" value="MBB5270688.1"/>
    <property type="molecule type" value="Genomic_DNA"/>
</dbReference>
<evidence type="ECO:0000313" key="3">
    <source>
        <dbReference type="Proteomes" id="UP000532440"/>
    </source>
</evidence>
<organism evidence="2 3">
    <name type="scientific">Quisquiliibacterium transsilvanicum</name>
    <dbReference type="NCBI Taxonomy" id="1549638"/>
    <lineage>
        <taxon>Bacteria</taxon>
        <taxon>Pseudomonadati</taxon>
        <taxon>Pseudomonadota</taxon>
        <taxon>Betaproteobacteria</taxon>
        <taxon>Burkholderiales</taxon>
        <taxon>Burkholderiaceae</taxon>
        <taxon>Quisquiliibacterium</taxon>
    </lineage>
</organism>
<evidence type="ECO:0000256" key="1">
    <source>
        <dbReference type="SAM" id="Phobius"/>
    </source>
</evidence>
<feature type="transmembrane region" description="Helical" evidence="1">
    <location>
        <begin position="6"/>
        <end position="31"/>
    </location>
</feature>
<proteinExistence type="predicted"/>
<feature type="transmembrane region" description="Helical" evidence="1">
    <location>
        <begin position="115"/>
        <end position="136"/>
    </location>
</feature>
<feature type="transmembrane region" description="Helical" evidence="1">
    <location>
        <begin position="43"/>
        <end position="69"/>
    </location>
</feature>
<evidence type="ECO:0000313" key="2">
    <source>
        <dbReference type="EMBL" id="MBB5270688.1"/>
    </source>
</evidence>
<name>A0A7W8M7F7_9BURK</name>
<accession>A0A7W8M7F7</accession>
<keyword evidence="3" id="KW-1185">Reference proteome</keyword>
<keyword evidence="1" id="KW-0472">Membrane</keyword>
<dbReference type="RefSeq" id="WP_183964226.1">
    <property type="nucleotide sequence ID" value="NZ_BAABEW010000004.1"/>
</dbReference>
<gene>
    <name evidence="2" type="ORF">HNQ70_000672</name>
</gene>
<comment type="caution">
    <text evidence="2">The sequence shown here is derived from an EMBL/GenBank/DDBJ whole genome shotgun (WGS) entry which is preliminary data.</text>
</comment>
<reference evidence="2 3" key="1">
    <citation type="submission" date="2020-08" db="EMBL/GenBank/DDBJ databases">
        <title>Genomic Encyclopedia of Type Strains, Phase IV (KMG-IV): sequencing the most valuable type-strain genomes for metagenomic binning, comparative biology and taxonomic classification.</title>
        <authorList>
            <person name="Goeker M."/>
        </authorList>
    </citation>
    <scope>NUCLEOTIDE SEQUENCE [LARGE SCALE GENOMIC DNA]</scope>
    <source>
        <strain evidence="2 3">DSM 29781</strain>
    </source>
</reference>
<dbReference type="Proteomes" id="UP000532440">
    <property type="component" value="Unassembled WGS sequence"/>
</dbReference>
<protein>
    <recommendedName>
        <fullName evidence="4">Copper resistance protein D domain-containing protein</fullName>
    </recommendedName>
</protein>
<dbReference type="AlphaFoldDB" id="A0A7W8M7F7"/>
<keyword evidence="1" id="KW-1133">Transmembrane helix</keyword>
<keyword evidence="1" id="KW-0812">Transmembrane</keyword>
<sequence>MDWQNATYALVQVAHNFGAVAVVGAPLFVLWPAHPGPSMRRAPAWMVLCGWMLQGASGAAFGATSYYWYGAFPDIHGVAVAALAIKMGCALAGIGLSAALLLAGPGIREARGRLLWSWLLAAGATALTAAAFLRWFS</sequence>
<evidence type="ECO:0008006" key="4">
    <source>
        <dbReference type="Google" id="ProtNLM"/>
    </source>
</evidence>
<feature type="transmembrane region" description="Helical" evidence="1">
    <location>
        <begin position="75"/>
        <end position="103"/>
    </location>
</feature>